<reference evidence="1" key="1">
    <citation type="journal article" date="2021" name="New Phytol.">
        <title>Evolutionary innovations through gain and loss of genes in the ectomycorrhizal Boletales.</title>
        <authorList>
            <person name="Wu G."/>
            <person name="Miyauchi S."/>
            <person name="Morin E."/>
            <person name="Kuo A."/>
            <person name="Drula E."/>
            <person name="Varga T."/>
            <person name="Kohler A."/>
            <person name="Feng B."/>
            <person name="Cao Y."/>
            <person name="Lipzen A."/>
            <person name="Daum C."/>
            <person name="Hundley H."/>
            <person name="Pangilinan J."/>
            <person name="Johnson J."/>
            <person name="Barry K."/>
            <person name="LaButti K."/>
            <person name="Ng V."/>
            <person name="Ahrendt S."/>
            <person name="Min B."/>
            <person name="Choi I.G."/>
            <person name="Park H."/>
            <person name="Plett J.M."/>
            <person name="Magnuson J."/>
            <person name="Spatafora J.W."/>
            <person name="Nagy L.G."/>
            <person name="Henrissat B."/>
            <person name="Grigoriev I.V."/>
            <person name="Yang Z.L."/>
            <person name="Xu J."/>
            <person name="Martin F.M."/>
        </authorList>
    </citation>
    <scope>NUCLEOTIDE SEQUENCE</scope>
    <source>
        <strain evidence="1">KUC20120723A-06</strain>
    </source>
</reference>
<accession>A0ACB8B6X7</accession>
<keyword evidence="1" id="KW-0378">Hydrolase</keyword>
<dbReference type="EMBL" id="MU266574">
    <property type="protein sequence ID" value="KAH7920522.1"/>
    <property type="molecule type" value="Genomic_DNA"/>
</dbReference>
<comment type="caution">
    <text evidence="1">The sequence shown here is derived from an EMBL/GenBank/DDBJ whole genome shotgun (WGS) entry which is preliminary data.</text>
</comment>
<gene>
    <name evidence="1" type="ORF">BV22DRAFT_1198838</name>
</gene>
<evidence type="ECO:0000313" key="2">
    <source>
        <dbReference type="Proteomes" id="UP000790709"/>
    </source>
</evidence>
<protein>
    <submittedName>
        <fullName evidence="1">P-loop containing nucleoside triphosphate hydrolase protein</fullName>
    </submittedName>
</protein>
<keyword evidence="2" id="KW-1185">Reference proteome</keyword>
<dbReference type="Proteomes" id="UP000790709">
    <property type="component" value="Unassembled WGS sequence"/>
</dbReference>
<organism evidence="1 2">
    <name type="scientific">Leucogyrophana mollusca</name>
    <dbReference type="NCBI Taxonomy" id="85980"/>
    <lineage>
        <taxon>Eukaryota</taxon>
        <taxon>Fungi</taxon>
        <taxon>Dikarya</taxon>
        <taxon>Basidiomycota</taxon>
        <taxon>Agaricomycotina</taxon>
        <taxon>Agaricomycetes</taxon>
        <taxon>Agaricomycetidae</taxon>
        <taxon>Boletales</taxon>
        <taxon>Boletales incertae sedis</taxon>
        <taxon>Leucogyrophana</taxon>
    </lineage>
</organism>
<evidence type="ECO:0000313" key="1">
    <source>
        <dbReference type="EMBL" id="KAH7920522.1"/>
    </source>
</evidence>
<proteinExistence type="predicted"/>
<sequence>MQAWVSARKGFCHATVKVHPLAGLSSASPARYITTGAKSVFKDAKSAEFLAAVADRNSFPRLNRIPEVIVTGRANVGKSSLLNAVLGRKDLLFTSKKAGRTQTLNFYRVGQHPGRLVVVDSPGYGARGRPEWGAVFHHYLETRDELRRIYVLLAATHGVTPADQAMLSSLDAQVQAVAGTQFTLQAIITKADTLHREGREQVEQIRKDVFKASPTCLPPIITACPTSGGVSSLGVEEVRRSIVEACGIV</sequence>
<name>A0ACB8B6X7_9AGAM</name>